<sequence length="140" mass="15809">MFLRKNSLPVLATAGEPCPLKGTKSDEGLNLSTQPWRLLDKLRKPSFDTLRQRFPKLQRNSSLPQVPTQACIRRNASQQERKASLPTYVARATYYGDAKLETLYPDFEDVIAHGFYDPSSPETEPSPTLHLTLTPTCARF</sequence>
<proteinExistence type="predicted"/>
<comment type="caution">
    <text evidence="1">The sequence shown here is derived from an EMBL/GenBank/DDBJ whole genome shotgun (WGS) entry which is preliminary data.</text>
</comment>
<protein>
    <submittedName>
        <fullName evidence="1">Uncharacterized protein</fullName>
    </submittedName>
</protein>
<organism evidence="1 2">
    <name type="scientific">Entomophthora muscae</name>
    <dbReference type="NCBI Taxonomy" id="34485"/>
    <lineage>
        <taxon>Eukaryota</taxon>
        <taxon>Fungi</taxon>
        <taxon>Fungi incertae sedis</taxon>
        <taxon>Zoopagomycota</taxon>
        <taxon>Entomophthoromycotina</taxon>
        <taxon>Entomophthoromycetes</taxon>
        <taxon>Entomophthorales</taxon>
        <taxon>Entomophthoraceae</taxon>
        <taxon>Entomophthora</taxon>
    </lineage>
</organism>
<accession>A0ACC2URD0</accession>
<keyword evidence="2" id="KW-1185">Reference proteome</keyword>
<evidence type="ECO:0000313" key="1">
    <source>
        <dbReference type="EMBL" id="KAJ9089482.1"/>
    </source>
</evidence>
<gene>
    <name evidence="1" type="ORF">DSO57_1012600</name>
</gene>
<reference evidence="1" key="1">
    <citation type="submission" date="2022-04" db="EMBL/GenBank/DDBJ databases">
        <title>Genome of the entomopathogenic fungus Entomophthora muscae.</title>
        <authorList>
            <person name="Elya C."/>
            <person name="Lovett B.R."/>
            <person name="Lee E."/>
            <person name="Macias A.M."/>
            <person name="Hajek A.E."/>
            <person name="De Bivort B.L."/>
            <person name="Kasson M.T."/>
            <person name="De Fine Licht H.H."/>
            <person name="Stajich J.E."/>
        </authorList>
    </citation>
    <scope>NUCLEOTIDE SEQUENCE</scope>
    <source>
        <strain evidence="1">Berkeley</strain>
    </source>
</reference>
<dbReference type="EMBL" id="QTSX02000045">
    <property type="protein sequence ID" value="KAJ9089482.1"/>
    <property type="molecule type" value="Genomic_DNA"/>
</dbReference>
<evidence type="ECO:0000313" key="2">
    <source>
        <dbReference type="Proteomes" id="UP001165960"/>
    </source>
</evidence>
<dbReference type="Proteomes" id="UP001165960">
    <property type="component" value="Unassembled WGS sequence"/>
</dbReference>
<name>A0ACC2URD0_9FUNG</name>